<dbReference type="OrthoDB" id="195113at2"/>
<evidence type="ECO:0000313" key="2">
    <source>
        <dbReference type="EMBL" id="ADE55897.1"/>
    </source>
</evidence>
<dbReference type="Proteomes" id="UP000000925">
    <property type="component" value="Chromosome"/>
</dbReference>
<dbReference type="GO" id="GO:0009231">
    <property type="term" value="P:riboflavin biosynthetic process"/>
    <property type="evidence" value="ECO:0007669"/>
    <property type="project" value="InterPro"/>
</dbReference>
<proteinExistence type="predicted"/>
<dbReference type="Gene3D" id="3.40.430.10">
    <property type="entry name" value="Dihydrofolate Reductase, subunit A"/>
    <property type="match status" value="1"/>
</dbReference>
<dbReference type="InterPro" id="IPR050765">
    <property type="entry name" value="Riboflavin_Biosynth_HTPR"/>
</dbReference>
<dbReference type="AlphaFoldDB" id="D5ER53"/>
<dbReference type="EMBL" id="CP001998">
    <property type="protein sequence ID" value="ADE55897.1"/>
    <property type="molecule type" value="Genomic_DNA"/>
</dbReference>
<evidence type="ECO:0000313" key="3">
    <source>
        <dbReference type="Proteomes" id="UP000000925"/>
    </source>
</evidence>
<sequence>MHVIAYLAVSLDGYIADRDGSVEWLNAIPNPDGDDYGFAEFMGSVDALLMGANTFRVVESFGVWPYDKPVFVASRSILEPPPGYADKITLMNGEVSDLLTQISALGYERIYVDGGQIIQAAMRANLLSELILTQIPISLGDGIPLFPKSEQQRQFTHTKTEVVGPGLVKSWYTL</sequence>
<name>D5ER53_CORAD</name>
<dbReference type="GO" id="GO:0008703">
    <property type="term" value="F:5-amino-6-(5-phosphoribosylamino)uracil reductase activity"/>
    <property type="evidence" value="ECO:0007669"/>
    <property type="project" value="InterPro"/>
</dbReference>
<protein>
    <submittedName>
        <fullName evidence="2">Bifunctional deaminase-reductase domain protein</fullName>
    </submittedName>
</protein>
<dbReference type="STRING" id="583355.Caka_2884"/>
<dbReference type="HOGENOM" id="CLU_043966_4_2_0"/>
<dbReference type="PANTHER" id="PTHR38011">
    <property type="entry name" value="DIHYDROFOLATE REDUCTASE FAMILY PROTEIN (AFU_ORTHOLOGUE AFUA_8G06820)"/>
    <property type="match status" value="1"/>
</dbReference>
<dbReference type="PANTHER" id="PTHR38011:SF11">
    <property type="entry name" value="2,5-DIAMINO-6-RIBOSYLAMINO-4(3H)-PYRIMIDINONE 5'-PHOSPHATE REDUCTASE"/>
    <property type="match status" value="1"/>
</dbReference>
<keyword evidence="3" id="KW-1185">Reference proteome</keyword>
<reference evidence="2 3" key="1">
    <citation type="journal article" date="2010" name="Stand. Genomic Sci.">
        <title>Complete genome sequence of Coraliomargarita akajimensis type strain (04OKA010-24).</title>
        <authorList>
            <person name="Mavromatis K."/>
            <person name="Abt B."/>
            <person name="Brambilla E."/>
            <person name="Lapidus A."/>
            <person name="Copeland A."/>
            <person name="Deshpande S."/>
            <person name="Nolan M."/>
            <person name="Lucas S."/>
            <person name="Tice H."/>
            <person name="Cheng J.F."/>
            <person name="Han C."/>
            <person name="Detter J.C."/>
            <person name="Woyke T."/>
            <person name="Goodwin L."/>
            <person name="Pitluck S."/>
            <person name="Held B."/>
            <person name="Brettin T."/>
            <person name="Tapia R."/>
            <person name="Ivanova N."/>
            <person name="Mikhailova N."/>
            <person name="Pati A."/>
            <person name="Liolios K."/>
            <person name="Chen A."/>
            <person name="Palaniappan K."/>
            <person name="Land M."/>
            <person name="Hauser L."/>
            <person name="Chang Y.J."/>
            <person name="Jeffries C.D."/>
            <person name="Rohde M."/>
            <person name="Goker M."/>
            <person name="Bristow J."/>
            <person name="Eisen J.A."/>
            <person name="Markowitz V."/>
            <person name="Hugenholtz P."/>
            <person name="Klenk H.P."/>
            <person name="Kyrpides N.C."/>
        </authorList>
    </citation>
    <scope>NUCLEOTIDE SEQUENCE [LARGE SCALE GENOMIC DNA]</scope>
    <source>
        <strain evidence="3">DSM 45221 / IAM 15411 / JCM 23193 / KCTC 12865</strain>
    </source>
</reference>
<dbReference type="Pfam" id="PF01872">
    <property type="entry name" value="RibD_C"/>
    <property type="match status" value="1"/>
</dbReference>
<feature type="domain" description="Bacterial bifunctional deaminase-reductase C-terminal" evidence="1">
    <location>
        <begin position="2"/>
        <end position="168"/>
    </location>
</feature>
<organism evidence="2 3">
    <name type="scientific">Coraliomargarita akajimensis (strain DSM 45221 / IAM 15411 / JCM 23193 / KCTC 12865 / 04OKA010-24)</name>
    <dbReference type="NCBI Taxonomy" id="583355"/>
    <lineage>
        <taxon>Bacteria</taxon>
        <taxon>Pseudomonadati</taxon>
        <taxon>Verrucomicrobiota</taxon>
        <taxon>Opitutia</taxon>
        <taxon>Puniceicoccales</taxon>
        <taxon>Coraliomargaritaceae</taxon>
        <taxon>Coraliomargarita</taxon>
    </lineage>
</organism>
<evidence type="ECO:0000259" key="1">
    <source>
        <dbReference type="Pfam" id="PF01872"/>
    </source>
</evidence>
<accession>D5ER53</accession>
<dbReference type="KEGG" id="caa:Caka_2884"/>
<dbReference type="InterPro" id="IPR002734">
    <property type="entry name" value="RibDG_C"/>
</dbReference>
<dbReference type="eggNOG" id="COG0262">
    <property type="taxonomic scope" value="Bacteria"/>
</dbReference>
<dbReference type="SUPFAM" id="SSF53597">
    <property type="entry name" value="Dihydrofolate reductase-like"/>
    <property type="match status" value="1"/>
</dbReference>
<dbReference type="InterPro" id="IPR024072">
    <property type="entry name" value="DHFR-like_dom_sf"/>
</dbReference>
<dbReference type="RefSeq" id="WP_013044619.1">
    <property type="nucleotide sequence ID" value="NC_014008.1"/>
</dbReference>
<gene>
    <name evidence="2" type="ordered locus">Caka_2884</name>
</gene>